<keyword evidence="9" id="KW-1185">Reference proteome</keyword>
<dbReference type="PANTHER" id="PTHR46266">
    <property type="entry name" value="TRANSCRIPTION FACTOR TT8"/>
    <property type="match status" value="1"/>
</dbReference>
<keyword evidence="5" id="KW-0539">Nucleus</keyword>
<keyword evidence="4" id="KW-0804">Transcription</keyword>
<dbReference type="Pfam" id="PF00010">
    <property type="entry name" value="HLH"/>
    <property type="match status" value="1"/>
</dbReference>
<dbReference type="AlphaFoldDB" id="A0AAV3P236"/>
<dbReference type="InterPro" id="IPR025610">
    <property type="entry name" value="MYC/MYB_N"/>
</dbReference>
<dbReference type="EMBL" id="BAABME010000814">
    <property type="protein sequence ID" value="GAA0145660.1"/>
    <property type="molecule type" value="Genomic_DNA"/>
</dbReference>
<evidence type="ECO:0000256" key="5">
    <source>
        <dbReference type="ARBA" id="ARBA00023242"/>
    </source>
</evidence>
<comment type="caution">
    <text evidence="8">The sequence shown here is derived from an EMBL/GenBank/DDBJ whole genome shotgun (WGS) entry which is preliminary data.</text>
</comment>
<dbReference type="Pfam" id="PF14215">
    <property type="entry name" value="bHLH-MYC_N"/>
    <property type="match status" value="1"/>
</dbReference>
<feature type="compositionally biased region" description="Basic residues" evidence="6">
    <location>
        <begin position="530"/>
        <end position="539"/>
    </location>
</feature>
<name>A0AAV3P236_LITER</name>
<reference evidence="8 9" key="1">
    <citation type="submission" date="2024-01" db="EMBL/GenBank/DDBJ databases">
        <title>The complete chloroplast genome sequence of Lithospermum erythrorhizon: insights into the phylogenetic relationship among Boraginaceae species and the maternal lineages of purple gromwells.</title>
        <authorList>
            <person name="Okada T."/>
            <person name="Watanabe K."/>
        </authorList>
    </citation>
    <scope>NUCLEOTIDE SEQUENCE [LARGE SCALE GENOMIC DNA]</scope>
</reference>
<sequence>MGSTMDAAGCENQEIVPNNLKKQLAFAVRSIQWSYAIFWSISSKNPGVLEWFDGYYNGDIKTRKTVQAGEVNTNEQGLQRSEQLRELFESLLVGESNPQTKRPAAALSPEDLTDAEWYYLVCMSFTFNIGQSLPGQALKKNQTIWLCNAHQAESKVFSRSLLAKSACIQTVLCFPHLGGVVEVGITEQVAEDPNLVQLMKTSLSEMPYPVIDNSSSHISENAGNDKHISSLKFDDDMLESSINPPVEMQIASIGSPNNCSNGYETAKPVEDSYIEDMNGEASPVQGDRLMEEEIASHMHNSVNSSDSISQNNGNKEKICLISNGEKMKSCLYKIQEYEQDMNCLDRQQEDIHYHGILSSLLKSSHQLILGPSFRNRNRDSCFSSWKKDGLPCIQKPQTGTPQKLLKKVLLEVSKMHQGTFVGSMKDDEKIESVCQLEENKNEDNHGLSEQKHKEKINDRFNILSSLVPTNGKVDKVSILDDTVEYLMELKRRINELESDKEVIPKTRRKPGDSSERTSDNYGSNKVENGKRRHTKKRKVREADDVELPSKRHLLGESSSTDDISVYMIGKEIVIDLKFPSRDGVLLGIMEVMSNFHLDCNSIQSTNSEGVLSVTIRSKTKGLKLPSTAKIKEALQRVIHNW</sequence>
<feature type="region of interest" description="Disordered" evidence="6">
    <location>
        <begin position="501"/>
        <end position="544"/>
    </location>
</feature>
<feature type="compositionally biased region" description="Basic and acidic residues" evidence="6">
    <location>
        <begin position="501"/>
        <end position="518"/>
    </location>
</feature>
<dbReference type="PROSITE" id="PS50888">
    <property type="entry name" value="BHLH"/>
    <property type="match status" value="1"/>
</dbReference>
<dbReference type="InterPro" id="IPR036638">
    <property type="entry name" value="HLH_DNA-bd_sf"/>
</dbReference>
<dbReference type="Proteomes" id="UP001454036">
    <property type="component" value="Unassembled WGS sequence"/>
</dbReference>
<dbReference type="SUPFAM" id="SSF47459">
    <property type="entry name" value="HLH, helix-loop-helix DNA-binding domain"/>
    <property type="match status" value="1"/>
</dbReference>
<evidence type="ECO:0000259" key="7">
    <source>
        <dbReference type="PROSITE" id="PS50888"/>
    </source>
</evidence>
<dbReference type="SMART" id="SM00353">
    <property type="entry name" value="HLH"/>
    <property type="match status" value="1"/>
</dbReference>
<dbReference type="Pfam" id="PF22754">
    <property type="entry name" value="bHLH-TF_ACT-like_plant"/>
    <property type="match status" value="1"/>
</dbReference>
<dbReference type="InterPro" id="IPR054502">
    <property type="entry name" value="bHLH-TF_ACT-like_plant"/>
</dbReference>
<evidence type="ECO:0000256" key="2">
    <source>
        <dbReference type="ARBA" id="ARBA00023015"/>
    </source>
</evidence>
<proteinExistence type="predicted"/>
<protein>
    <submittedName>
        <fullName evidence="8">DNA-binding transcription factor</fullName>
    </submittedName>
</protein>
<dbReference type="GO" id="GO:0046983">
    <property type="term" value="F:protein dimerization activity"/>
    <property type="evidence" value="ECO:0007669"/>
    <property type="project" value="InterPro"/>
</dbReference>
<feature type="domain" description="BHLH" evidence="7">
    <location>
        <begin position="440"/>
        <end position="489"/>
    </location>
</feature>
<dbReference type="GO" id="GO:0005634">
    <property type="term" value="C:nucleus"/>
    <property type="evidence" value="ECO:0007669"/>
    <property type="project" value="UniProtKB-SubCell"/>
</dbReference>
<dbReference type="InterPro" id="IPR011598">
    <property type="entry name" value="bHLH_dom"/>
</dbReference>
<dbReference type="GO" id="GO:0003677">
    <property type="term" value="F:DNA binding"/>
    <property type="evidence" value="ECO:0007669"/>
    <property type="project" value="UniProtKB-KW"/>
</dbReference>
<keyword evidence="3" id="KW-0010">Activator</keyword>
<accession>A0AAV3P236</accession>
<evidence type="ECO:0000313" key="8">
    <source>
        <dbReference type="EMBL" id="GAA0145660.1"/>
    </source>
</evidence>
<keyword evidence="8" id="KW-0238">DNA-binding</keyword>
<evidence type="ECO:0000256" key="6">
    <source>
        <dbReference type="SAM" id="MobiDB-lite"/>
    </source>
</evidence>
<evidence type="ECO:0000256" key="4">
    <source>
        <dbReference type="ARBA" id="ARBA00023163"/>
    </source>
</evidence>
<evidence type="ECO:0000256" key="1">
    <source>
        <dbReference type="ARBA" id="ARBA00004123"/>
    </source>
</evidence>
<gene>
    <name evidence="8" type="ORF">LIER_05807</name>
</gene>
<dbReference type="PANTHER" id="PTHR46266:SF3">
    <property type="entry name" value="TRANSCRIPTION FACTOR EGL1"/>
    <property type="match status" value="1"/>
</dbReference>
<comment type="subcellular location">
    <subcellularLocation>
        <location evidence="1">Nucleus</location>
    </subcellularLocation>
</comment>
<dbReference type="Gene3D" id="4.10.280.10">
    <property type="entry name" value="Helix-loop-helix DNA-binding domain"/>
    <property type="match status" value="1"/>
</dbReference>
<organism evidence="8 9">
    <name type="scientific">Lithospermum erythrorhizon</name>
    <name type="common">Purple gromwell</name>
    <name type="synonym">Lithospermum officinale var. erythrorhizon</name>
    <dbReference type="NCBI Taxonomy" id="34254"/>
    <lineage>
        <taxon>Eukaryota</taxon>
        <taxon>Viridiplantae</taxon>
        <taxon>Streptophyta</taxon>
        <taxon>Embryophyta</taxon>
        <taxon>Tracheophyta</taxon>
        <taxon>Spermatophyta</taxon>
        <taxon>Magnoliopsida</taxon>
        <taxon>eudicotyledons</taxon>
        <taxon>Gunneridae</taxon>
        <taxon>Pentapetalae</taxon>
        <taxon>asterids</taxon>
        <taxon>lamiids</taxon>
        <taxon>Boraginales</taxon>
        <taxon>Boraginaceae</taxon>
        <taxon>Boraginoideae</taxon>
        <taxon>Lithospermeae</taxon>
        <taxon>Lithospermum</taxon>
    </lineage>
</organism>
<keyword evidence="2" id="KW-0805">Transcription regulation</keyword>
<evidence type="ECO:0000256" key="3">
    <source>
        <dbReference type="ARBA" id="ARBA00023159"/>
    </source>
</evidence>
<dbReference type="GO" id="GO:0080090">
    <property type="term" value="P:regulation of primary metabolic process"/>
    <property type="evidence" value="ECO:0007669"/>
    <property type="project" value="UniProtKB-ARBA"/>
</dbReference>
<evidence type="ECO:0000313" key="9">
    <source>
        <dbReference type="Proteomes" id="UP001454036"/>
    </source>
</evidence>